<comment type="similarity">
    <text evidence="2">In the N-terminal section; belongs to the MsrA Met sulfoxide reductase family.</text>
</comment>
<dbReference type="InterPro" id="IPR002569">
    <property type="entry name" value="Met_Sox_Rdtase_MsrA_dom"/>
</dbReference>
<dbReference type="SUPFAM" id="SSF51316">
    <property type="entry name" value="Mss4-like"/>
    <property type="match status" value="1"/>
</dbReference>
<gene>
    <name evidence="9" type="primary">msrB</name>
    <name evidence="10" type="synonym">msrA</name>
    <name evidence="12" type="ORF">DSCO28_21500</name>
</gene>
<dbReference type="Proteomes" id="UP000425960">
    <property type="component" value="Chromosome"/>
</dbReference>
<dbReference type="Gene3D" id="2.170.150.20">
    <property type="entry name" value="Peptide methionine sulfoxide reductase"/>
    <property type="match status" value="1"/>
</dbReference>
<feature type="active site" description="Nucleophile" evidence="9">
    <location>
        <position position="355"/>
    </location>
</feature>
<evidence type="ECO:0000313" key="12">
    <source>
        <dbReference type="EMBL" id="BBO81584.1"/>
    </source>
</evidence>
<dbReference type="Pfam" id="PF01625">
    <property type="entry name" value="PMSR"/>
    <property type="match status" value="1"/>
</dbReference>
<dbReference type="GO" id="GO:0030091">
    <property type="term" value="P:protein repair"/>
    <property type="evidence" value="ECO:0007669"/>
    <property type="project" value="InterPro"/>
</dbReference>
<evidence type="ECO:0000259" key="11">
    <source>
        <dbReference type="PROSITE" id="PS51790"/>
    </source>
</evidence>
<dbReference type="GO" id="GO:0033744">
    <property type="term" value="F:L-methionine:thioredoxin-disulfide S-oxidoreductase activity"/>
    <property type="evidence" value="ECO:0007669"/>
    <property type="project" value="RHEA"/>
</dbReference>
<dbReference type="GO" id="GO:0006979">
    <property type="term" value="P:response to oxidative stress"/>
    <property type="evidence" value="ECO:0007669"/>
    <property type="project" value="InterPro"/>
</dbReference>
<comment type="catalytic activity">
    <reaction evidence="6 10">
        <text>L-methionyl-[protein] + [thioredoxin]-disulfide + H2O = L-methionyl-(S)-S-oxide-[protein] + [thioredoxin]-dithiol</text>
        <dbReference type="Rhea" id="RHEA:14217"/>
        <dbReference type="Rhea" id="RHEA-COMP:10698"/>
        <dbReference type="Rhea" id="RHEA-COMP:10700"/>
        <dbReference type="Rhea" id="RHEA-COMP:12313"/>
        <dbReference type="Rhea" id="RHEA-COMP:12315"/>
        <dbReference type="ChEBI" id="CHEBI:15377"/>
        <dbReference type="ChEBI" id="CHEBI:16044"/>
        <dbReference type="ChEBI" id="CHEBI:29950"/>
        <dbReference type="ChEBI" id="CHEBI:44120"/>
        <dbReference type="ChEBI" id="CHEBI:50058"/>
        <dbReference type="EC" id="1.8.4.11"/>
    </reaction>
</comment>
<dbReference type="GO" id="GO:0008113">
    <property type="term" value="F:peptide-methionine (S)-S-oxide reductase activity"/>
    <property type="evidence" value="ECO:0007669"/>
    <property type="project" value="UniProtKB-UniRule"/>
</dbReference>
<dbReference type="InterPro" id="IPR002579">
    <property type="entry name" value="Met_Sox_Rdtase_MsrB_dom"/>
</dbReference>
<dbReference type="GO" id="GO:0033743">
    <property type="term" value="F:peptide-methionine (R)-S-oxide reductase activity"/>
    <property type="evidence" value="ECO:0007669"/>
    <property type="project" value="UniProtKB-UniRule"/>
</dbReference>
<dbReference type="FunFam" id="2.170.150.20:FF:000003">
    <property type="entry name" value="Peptide methionine sulfoxide reductase MsrB"/>
    <property type="match status" value="1"/>
</dbReference>
<dbReference type="EC" id="1.8.4.11" evidence="10"/>
<evidence type="ECO:0000256" key="8">
    <source>
        <dbReference type="ARBA" id="ARBA00048782"/>
    </source>
</evidence>
<dbReference type="Gene3D" id="3.30.1060.10">
    <property type="entry name" value="Peptide methionine sulphoxide reductase MsrA"/>
    <property type="match status" value="1"/>
</dbReference>
<comment type="catalytic activity">
    <reaction evidence="7 9">
        <text>L-methionyl-[protein] + [thioredoxin]-disulfide + H2O = L-methionyl-(R)-S-oxide-[protein] + [thioredoxin]-dithiol</text>
        <dbReference type="Rhea" id="RHEA:24164"/>
        <dbReference type="Rhea" id="RHEA-COMP:10698"/>
        <dbReference type="Rhea" id="RHEA-COMP:10700"/>
        <dbReference type="Rhea" id="RHEA-COMP:12313"/>
        <dbReference type="Rhea" id="RHEA-COMP:12314"/>
        <dbReference type="ChEBI" id="CHEBI:15377"/>
        <dbReference type="ChEBI" id="CHEBI:16044"/>
        <dbReference type="ChEBI" id="CHEBI:29950"/>
        <dbReference type="ChEBI" id="CHEBI:45764"/>
        <dbReference type="ChEBI" id="CHEBI:50058"/>
        <dbReference type="EC" id="1.8.4.12"/>
    </reaction>
</comment>
<evidence type="ECO:0000256" key="7">
    <source>
        <dbReference type="ARBA" id="ARBA00048488"/>
    </source>
</evidence>
<evidence type="ECO:0000256" key="3">
    <source>
        <dbReference type="ARBA" id="ARBA00023002"/>
    </source>
</evidence>
<dbReference type="EC" id="1.8.4.12" evidence="9"/>
<dbReference type="EMBL" id="AP021876">
    <property type="protein sequence ID" value="BBO81584.1"/>
    <property type="molecule type" value="Genomic_DNA"/>
</dbReference>
<comment type="similarity">
    <text evidence="1">In the C-terminal section; belongs to the MsrB Met sulfoxide reductase family.</text>
</comment>
<evidence type="ECO:0000256" key="2">
    <source>
        <dbReference type="ARBA" id="ARBA00011017"/>
    </source>
</evidence>
<comment type="similarity">
    <text evidence="9">Belongs to the MsrB Met sulfoxide reductase family.</text>
</comment>
<evidence type="ECO:0000256" key="5">
    <source>
        <dbReference type="ARBA" id="ARBA00024679"/>
    </source>
</evidence>
<reference evidence="12 13" key="1">
    <citation type="submission" date="2019-11" db="EMBL/GenBank/DDBJ databases">
        <title>Comparative genomics of hydrocarbon-degrading Desulfosarcina strains.</title>
        <authorList>
            <person name="Watanabe M."/>
            <person name="Kojima H."/>
            <person name="Fukui M."/>
        </authorList>
    </citation>
    <scope>NUCLEOTIDE SEQUENCE [LARGE SCALE GENOMIC DNA]</scope>
    <source>
        <strain evidence="12 13">28bB2T</strain>
    </source>
</reference>
<protein>
    <recommendedName>
        <fullName evidence="9 10">Multifunctional fusion protein</fullName>
    </recommendedName>
    <domain>
        <recommendedName>
            <fullName evidence="10">Peptide methionine sulfoxide reductase MsrA</fullName>
            <shortName evidence="10">Protein-methionine-S-oxide reductase</shortName>
            <ecNumber evidence="10">1.8.4.11</ecNumber>
        </recommendedName>
        <alternativeName>
            <fullName evidence="10">Peptide-methionine (S)-S-oxide reductase</fullName>
            <shortName evidence="10">Peptide Met(O) reductase</shortName>
        </alternativeName>
    </domain>
    <domain>
        <recommendedName>
            <fullName evidence="9">Peptide methionine sulfoxide reductase MsrB</fullName>
            <ecNumber evidence="9">1.8.4.12</ecNumber>
        </recommendedName>
        <alternativeName>
            <fullName evidence="9">Peptide-methionine (R)-S-oxide reductase</fullName>
        </alternativeName>
    </domain>
</protein>
<comment type="catalytic activity">
    <reaction evidence="8 10">
        <text>[thioredoxin]-disulfide + L-methionine + H2O = L-methionine (S)-S-oxide + [thioredoxin]-dithiol</text>
        <dbReference type="Rhea" id="RHEA:19993"/>
        <dbReference type="Rhea" id="RHEA-COMP:10698"/>
        <dbReference type="Rhea" id="RHEA-COMP:10700"/>
        <dbReference type="ChEBI" id="CHEBI:15377"/>
        <dbReference type="ChEBI" id="CHEBI:29950"/>
        <dbReference type="ChEBI" id="CHEBI:50058"/>
        <dbReference type="ChEBI" id="CHEBI:57844"/>
        <dbReference type="ChEBI" id="CHEBI:58772"/>
        <dbReference type="EC" id="1.8.4.11"/>
    </reaction>
</comment>
<dbReference type="NCBIfam" id="TIGR00401">
    <property type="entry name" value="msrA"/>
    <property type="match status" value="1"/>
</dbReference>
<keyword evidence="3 9" id="KW-0560">Oxidoreductase</keyword>
<proteinExistence type="inferred from homology"/>
<sequence>MKRTIIAILALAAVFFGYQQVRSMDEKMEPPMDKMSENTRTAVFAGGCFWCTESDFEKVEGVIEVVSGYTGGRVDHPTYKQVSAGGTGHVEAVKVFYDPDRITYADLLDVFWRHVDPTDSGGQFVDRGDQYRSVIFYANETERKLAEASKKNLAASGQFDRAIVTDILPLGPFFDAEEYHQDYYKKNPIRYKWYRSGSGRDRFLEKAWAGAEKMMKKTKETKAMGKMDNMAAEKKEMTDTIPSDAQLKEKLTPLQYQVVREEGTEPPFNNTYWDNHAPGIYVDIVSGEPLFSSTDKFDSGTGWPSFTRPLQPENVVEKKDHRLFMVRTEVRSKHADSHLGHVFDDGPQPTELRYCINSASLKFIPANKLEQAGYGRYRHLFKE</sequence>
<comment type="similarity">
    <text evidence="10">Belongs to the MsrA Met sulfoxide reductase family.</text>
</comment>
<comment type="function">
    <text evidence="5 10">Has an important function as a repair enzyme for proteins that have been inactivated by oxidation. Catalyzes the reversible oxidation-reduction of methionine sulfoxide in proteins to methionine.</text>
</comment>
<dbReference type="PANTHER" id="PTHR10173:SF59">
    <property type="entry name" value="PEPTIDE METHIONINE SULFOXIDE REDUCTASE MSRA_MSRB"/>
    <property type="match status" value="1"/>
</dbReference>
<evidence type="ECO:0000256" key="4">
    <source>
        <dbReference type="ARBA" id="ARBA00023268"/>
    </source>
</evidence>
<dbReference type="GO" id="GO:0005737">
    <property type="term" value="C:cytoplasm"/>
    <property type="evidence" value="ECO:0007669"/>
    <property type="project" value="TreeGrafter"/>
</dbReference>
<dbReference type="AlphaFoldDB" id="A0A5K7ZJM2"/>
<feature type="active site" evidence="10">
    <location>
        <position position="48"/>
    </location>
</feature>
<organism evidence="12 13">
    <name type="scientific">Desulfosarcina ovata subsp. sediminis</name>
    <dbReference type="NCBI Taxonomy" id="885957"/>
    <lineage>
        <taxon>Bacteria</taxon>
        <taxon>Pseudomonadati</taxon>
        <taxon>Thermodesulfobacteriota</taxon>
        <taxon>Desulfobacteria</taxon>
        <taxon>Desulfobacterales</taxon>
        <taxon>Desulfosarcinaceae</taxon>
        <taxon>Desulfosarcina</taxon>
    </lineage>
</organism>
<evidence type="ECO:0000256" key="10">
    <source>
        <dbReference type="HAMAP-Rule" id="MF_01401"/>
    </source>
</evidence>
<evidence type="ECO:0000313" key="13">
    <source>
        <dbReference type="Proteomes" id="UP000425960"/>
    </source>
</evidence>
<dbReference type="HAMAP" id="MF_01401">
    <property type="entry name" value="MsrA"/>
    <property type="match status" value="1"/>
</dbReference>
<comment type="caution">
    <text evidence="9">Lacks conserved residue(s) required for the propagation of feature annotation.</text>
</comment>
<feature type="domain" description="MsrB" evidence="11">
    <location>
        <begin position="244"/>
        <end position="366"/>
    </location>
</feature>
<dbReference type="HAMAP" id="MF_01400">
    <property type="entry name" value="MsrB"/>
    <property type="match status" value="1"/>
</dbReference>
<evidence type="ECO:0000256" key="9">
    <source>
        <dbReference type="HAMAP-Rule" id="MF_01400"/>
    </source>
</evidence>
<evidence type="ECO:0000256" key="6">
    <source>
        <dbReference type="ARBA" id="ARBA00047806"/>
    </source>
</evidence>
<accession>A0A5K7ZJM2</accession>
<evidence type="ECO:0000256" key="1">
    <source>
        <dbReference type="ARBA" id="ARBA00008076"/>
    </source>
</evidence>
<dbReference type="PANTHER" id="PTHR10173">
    <property type="entry name" value="METHIONINE SULFOXIDE REDUCTASE"/>
    <property type="match status" value="1"/>
</dbReference>
<dbReference type="InterPro" id="IPR028427">
    <property type="entry name" value="Met_Sox_Rdtase_MsrB"/>
</dbReference>
<dbReference type="Pfam" id="PF01641">
    <property type="entry name" value="SelR"/>
    <property type="match status" value="1"/>
</dbReference>
<dbReference type="PROSITE" id="PS51790">
    <property type="entry name" value="MSRB"/>
    <property type="match status" value="1"/>
</dbReference>
<name>A0A5K7ZJM2_9BACT</name>
<dbReference type="KEGG" id="dov:DSCO28_21500"/>
<dbReference type="InterPro" id="IPR011057">
    <property type="entry name" value="Mss4-like_sf"/>
</dbReference>
<dbReference type="SUPFAM" id="SSF55068">
    <property type="entry name" value="Peptide methionine sulfoxide reductase"/>
    <property type="match status" value="1"/>
</dbReference>
<keyword evidence="4" id="KW-0511">Multifunctional enzyme</keyword>
<dbReference type="InterPro" id="IPR036509">
    <property type="entry name" value="Met_Sox_Rdtase_MsrA_sf"/>
</dbReference>
<dbReference type="NCBIfam" id="TIGR00357">
    <property type="entry name" value="peptide-methionine (R)-S-oxide reductase MsrB"/>
    <property type="match status" value="1"/>
</dbReference>